<dbReference type="PROSITE" id="PS50234">
    <property type="entry name" value="VWFA"/>
    <property type="match status" value="1"/>
</dbReference>
<keyword evidence="5" id="KW-0732">Signal</keyword>
<evidence type="ECO:0000256" key="3">
    <source>
        <dbReference type="ARBA" id="ARBA00022527"/>
    </source>
</evidence>
<feature type="compositionally biased region" description="Low complexity" evidence="7">
    <location>
        <begin position="1"/>
        <end position="108"/>
    </location>
</feature>
<evidence type="ECO:0000259" key="9">
    <source>
        <dbReference type="PROSITE" id="PS51158"/>
    </source>
</evidence>
<feature type="compositionally biased region" description="Polar residues" evidence="7">
    <location>
        <begin position="109"/>
        <end position="129"/>
    </location>
</feature>
<proteinExistence type="predicted"/>
<dbReference type="SUPFAM" id="SSF53300">
    <property type="entry name" value="vWA-like"/>
    <property type="match status" value="1"/>
</dbReference>
<dbReference type="SMART" id="SM00811">
    <property type="entry name" value="Alpha_kinase"/>
    <property type="match status" value="1"/>
</dbReference>
<evidence type="ECO:0000256" key="7">
    <source>
        <dbReference type="SAM" id="MobiDB-lite"/>
    </source>
</evidence>
<feature type="domain" description="Alpha-type protein kinase" evidence="9">
    <location>
        <begin position="518"/>
        <end position="724"/>
    </location>
</feature>
<gene>
    <name evidence="10" type="ORF">M0813_08742</name>
</gene>
<evidence type="ECO:0000256" key="4">
    <source>
        <dbReference type="ARBA" id="ARBA00022679"/>
    </source>
</evidence>
<keyword evidence="11" id="KW-1185">Reference proteome</keyword>
<comment type="caution">
    <text evidence="10">The sequence shown here is derived from an EMBL/GenBank/DDBJ whole genome shotgun (WGS) entry which is preliminary data.</text>
</comment>
<keyword evidence="3" id="KW-0723">Serine/threonine-protein kinase</keyword>
<dbReference type="InterPro" id="IPR056861">
    <property type="entry name" value="HMCN1-like_VWA"/>
</dbReference>
<dbReference type="PANTHER" id="PTHR47763">
    <property type="entry name" value="ALPHA-PROTEIN KINASE VWKA"/>
    <property type="match status" value="1"/>
</dbReference>
<evidence type="ECO:0000256" key="5">
    <source>
        <dbReference type="ARBA" id="ARBA00022729"/>
    </source>
</evidence>
<dbReference type="InterPro" id="IPR004166">
    <property type="entry name" value="a-kinase_dom"/>
</dbReference>
<name>A0ABQ8X8L8_9EUKA</name>
<dbReference type="Pfam" id="PF25106">
    <property type="entry name" value="VWA_4"/>
    <property type="match status" value="1"/>
</dbReference>
<dbReference type="SUPFAM" id="SSF56112">
    <property type="entry name" value="Protein kinase-like (PK-like)"/>
    <property type="match status" value="1"/>
</dbReference>
<dbReference type="PROSITE" id="PS51158">
    <property type="entry name" value="ALPHA_KINASE"/>
    <property type="match status" value="1"/>
</dbReference>
<accession>A0ABQ8X8L8</accession>
<keyword evidence="2" id="KW-0964">Secreted</keyword>
<dbReference type="GO" id="GO:0016301">
    <property type="term" value="F:kinase activity"/>
    <property type="evidence" value="ECO:0007669"/>
    <property type="project" value="UniProtKB-KW"/>
</dbReference>
<dbReference type="Gene3D" id="3.20.200.10">
    <property type="entry name" value="MHCK/EF2 kinase"/>
    <property type="match status" value="1"/>
</dbReference>
<protein>
    <submittedName>
        <fullName evidence="10">Alpha-protein kinase vwka</fullName>
    </submittedName>
</protein>
<reference evidence="10" key="1">
    <citation type="submission" date="2022-08" db="EMBL/GenBank/DDBJ databases">
        <title>Novel sulfate-reducing endosymbionts in the free-living metamonad Anaeramoeba.</title>
        <authorList>
            <person name="Jerlstrom-Hultqvist J."/>
            <person name="Cepicka I."/>
            <person name="Gallot-Lavallee L."/>
            <person name="Salas-Leiva D."/>
            <person name="Curtis B.A."/>
            <person name="Zahonova K."/>
            <person name="Pipaliya S."/>
            <person name="Dacks J."/>
            <person name="Roger A.J."/>
        </authorList>
    </citation>
    <scope>NUCLEOTIDE SEQUENCE</scope>
    <source>
        <strain evidence="10">Schooner1</strain>
    </source>
</reference>
<evidence type="ECO:0000256" key="2">
    <source>
        <dbReference type="ARBA" id="ARBA00022525"/>
    </source>
</evidence>
<organism evidence="10 11">
    <name type="scientific">Anaeramoeba flamelloides</name>
    <dbReference type="NCBI Taxonomy" id="1746091"/>
    <lineage>
        <taxon>Eukaryota</taxon>
        <taxon>Metamonada</taxon>
        <taxon>Anaeramoebidae</taxon>
        <taxon>Anaeramoeba</taxon>
    </lineage>
</organism>
<dbReference type="InterPro" id="IPR011009">
    <property type="entry name" value="Kinase-like_dom_sf"/>
</dbReference>
<evidence type="ECO:0000256" key="6">
    <source>
        <dbReference type="ARBA" id="ARBA00022777"/>
    </source>
</evidence>
<dbReference type="Gene3D" id="3.40.50.410">
    <property type="entry name" value="von Willebrand factor, type A domain"/>
    <property type="match status" value="1"/>
</dbReference>
<evidence type="ECO:0000313" key="10">
    <source>
        <dbReference type="EMBL" id="KAJ6228392.1"/>
    </source>
</evidence>
<dbReference type="Proteomes" id="UP001150062">
    <property type="component" value="Unassembled WGS sequence"/>
</dbReference>
<comment type="subcellular location">
    <subcellularLocation>
        <location evidence="1">Secreted</location>
    </subcellularLocation>
</comment>
<feature type="compositionally biased region" description="Basic and acidic residues" evidence="7">
    <location>
        <begin position="130"/>
        <end position="151"/>
    </location>
</feature>
<keyword evidence="4" id="KW-0808">Transferase</keyword>
<dbReference type="CDD" id="cd00198">
    <property type="entry name" value="vWFA"/>
    <property type="match status" value="1"/>
</dbReference>
<dbReference type="PANTHER" id="PTHR47763:SF4">
    <property type="entry name" value="ALPHA-PROTEIN KINASE VWKA"/>
    <property type="match status" value="1"/>
</dbReference>
<sequence length="798" mass="91766">MSSSSSSSFSSSQLKNTTTSSSEKSTQGSSTNSNSSLSSSEKPSLSNSSSSSSSRSSTRSSTSSNTSNSESSSNSSSSISSSKKPSLSNSSSSSSSRSSTSSNTNSSTKNKGNQSFGNKKVSNNSFQQQKTKDKERVNDNDKNKNEKEKEFKKKKPPSRKKAFLKAAQPSDPTNEEKKKKNKSKFRFSSSESSSTSLSSSDYDSSDDMEFNKKFDQEVRFIKQKFQKQELQNTLRKNYSGETHKERGIRSLDLCFLVDCTASMKIYVEKVHDKISKIIDEILTDKRYQDYTLRIAFIGYRDYGVKRFEIIDFVKKDQIKSFKERIKKVKLLNNADYAEDVFGGLHMALNLQWESFSKLLIHFADAPGHGSEFWSIDDPDMTQKFDDRYASTGDPDKRDAETLLRALRKRRIYYTFAKINGTTNTMIKKFKSIYDRTDTLLFIETQEMEQEAQNFVRIVVESVQKTINRTNQMTKSFQQSIMSHLLHQQSNKNSNVMWQDIEEVAISRISNSNSISTLMHRPKDIEWIREKGQAEISKEPFASGQARMVYKLLYHNKKCLLVAKYFLDPPKEMEEEKQLIEKDIVSQIISKRVAKKFNLKKPDQSVDFLEPVLIDFYDRDQYRYCYCEAFLEGKYKKYSSNNGWKDNDNSSYSAHAFSHFSWQFSKQNYIITDLQGVNYILTDPAIQTKTGDFSITDLGLKEGIKAFFGNHVCNVICQQVGCNKIKEWQPKTKKILGKSKKKKNQDIQVFYYLLCDNWYCNKIVKINRNIFNKKLIILCTDCKMKRKKNTNTIVNQEKK</sequence>
<dbReference type="InterPro" id="IPR002035">
    <property type="entry name" value="VWF_A"/>
</dbReference>
<dbReference type="Gene3D" id="3.30.200.20">
    <property type="entry name" value="Phosphorylase Kinase, domain 1"/>
    <property type="match status" value="1"/>
</dbReference>
<feature type="compositionally biased region" description="Basic residues" evidence="7">
    <location>
        <begin position="152"/>
        <end position="163"/>
    </location>
</feature>
<dbReference type="CDD" id="cd04515">
    <property type="entry name" value="Alpha_kinase"/>
    <property type="match status" value="1"/>
</dbReference>
<feature type="compositionally biased region" description="Low complexity" evidence="7">
    <location>
        <begin position="186"/>
        <end position="202"/>
    </location>
</feature>
<dbReference type="Pfam" id="PF02816">
    <property type="entry name" value="Alpha_kinase"/>
    <property type="match status" value="1"/>
</dbReference>
<feature type="domain" description="VWFA" evidence="8">
    <location>
        <begin position="252"/>
        <end position="462"/>
    </location>
</feature>
<evidence type="ECO:0000313" key="11">
    <source>
        <dbReference type="Proteomes" id="UP001150062"/>
    </source>
</evidence>
<evidence type="ECO:0000256" key="1">
    <source>
        <dbReference type="ARBA" id="ARBA00004613"/>
    </source>
</evidence>
<dbReference type="InterPro" id="IPR036465">
    <property type="entry name" value="vWFA_dom_sf"/>
</dbReference>
<dbReference type="InterPro" id="IPR052969">
    <property type="entry name" value="Thr-specific_kinase-like"/>
</dbReference>
<evidence type="ECO:0000259" key="8">
    <source>
        <dbReference type="PROSITE" id="PS50234"/>
    </source>
</evidence>
<dbReference type="EMBL" id="JAOAOG010000327">
    <property type="protein sequence ID" value="KAJ6228392.1"/>
    <property type="molecule type" value="Genomic_DNA"/>
</dbReference>
<keyword evidence="6 10" id="KW-0418">Kinase</keyword>
<feature type="region of interest" description="Disordered" evidence="7">
    <location>
        <begin position="1"/>
        <end position="206"/>
    </location>
</feature>